<dbReference type="InterPro" id="IPR005543">
    <property type="entry name" value="PASTA_dom"/>
</dbReference>
<feature type="region of interest" description="Disordered" evidence="1">
    <location>
        <begin position="36"/>
        <end position="82"/>
    </location>
</feature>
<dbReference type="SMART" id="SM00740">
    <property type="entry name" value="PASTA"/>
    <property type="match status" value="2"/>
</dbReference>
<dbReference type="AlphaFoldDB" id="A0A243RZM9"/>
<dbReference type="Proteomes" id="UP000195105">
    <property type="component" value="Unassembled WGS sequence"/>
</dbReference>
<gene>
    <name evidence="3" type="ORF">CA983_27250</name>
</gene>
<proteinExistence type="predicted"/>
<evidence type="ECO:0000313" key="3">
    <source>
        <dbReference type="EMBL" id="OUD00014.1"/>
    </source>
</evidence>
<evidence type="ECO:0000313" key="4">
    <source>
        <dbReference type="Proteomes" id="UP000195105"/>
    </source>
</evidence>
<dbReference type="CDD" id="cd06577">
    <property type="entry name" value="PASTA_pknB"/>
    <property type="match status" value="1"/>
</dbReference>
<feature type="compositionally biased region" description="Polar residues" evidence="1">
    <location>
        <begin position="37"/>
        <end position="65"/>
    </location>
</feature>
<protein>
    <recommendedName>
        <fullName evidence="2">PASTA domain-containing protein</fullName>
    </recommendedName>
</protein>
<accession>A0A243RZM9</accession>
<name>A0A243RZM9_9ACTN</name>
<evidence type="ECO:0000256" key="1">
    <source>
        <dbReference type="SAM" id="MobiDB-lite"/>
    </source>
</evidence>
<comment type="caution">
    <text evidence="3">The sequence shown here is derived from an EMBL/GenBank/DDBJ whole genome shotgun (WGS) entry which is preliminary data.</text>
</comment>
<keyword evidence="4" id="KW-1185">Reference proteome</keyword>
<organism evidence="3 4">
    <name type="scientific">Streptomyces swartbergensis</name>
    <dbReference type="NCBI Taxonomy" id="487165"/>
    <lineage>
        <taxon>Bacteria</taxon>
        <taxon>Bacillati</taxon>
        <taxon>Actinomycetota</taxon>
        <taxon>Actinomycetes</taxon>
        <taxon>Kitasatosporales</taxon>
        <taxon>Streptomycetaceae</taxon>
        <taxon>Streptomyces</taxon>
    </lineage>
</organism>
<sequence length="223" mass="23515">MLPQHPHHTWGDTMIKRTTTAALIAAALLALTACEGTDTSSGNNSKPSQGSNDKADTGNDTTKAENASLPDMTGKGLQSAQDQAQQAGFYSLTSHDALGRGRMQAFDRNWKVCSQTPKAGEHSTDTKVDFATVKLEEDCPAKDEGAAPEAAGGTMPDFKGKAVKVARQGLDPSTSITVNDASGQDRMVLMESNWKVCSQEPAAGAKLDGRPVTLTAVKFEESC</sequence>
<reference evidence="3 4" key="1">
    <citation type="submission" date="2017-05" db="EMBL/GenBank/DDBJ databases">
        <title>Biotechnological potential of actinobacteria isolated from South African environments.</title>
        <authorList>
            <person name="Le Roes-Hill M."/>
            <person name="Prins A."/>
            <person name="Durrell K.A."/>
        </authorList>
    </citation>
    <scope>NUCLEOTIDE SEQUENCE [LARGE SCALE GENOMIC DNA]</scope>
    <source>
        <strain evidence="3 4">HMC13</strain>
    </source>
</reference>
<evidence type="ECO:0000259" key="2">
    <source>
        <dbReference type="PROSITE" id="PS51178"/>
    </source>
</evidence>
<dbReference type="PROSITE" id="PS51178">
    <property type="entry name" value="PASTA"/>
    <property type="match status" value="1"/>
</dbReference>
<feature type="domain" description="PASTA" evidence="2">
    <location>
        <begin position="149"/>
        <end position="218"/>
    </location>
</feature>
<dbReference type="EMBL" id="NGFN01000201">
    <property type="protein sequence ID" value="OUD00014.1"/>
    <property type="molecule type" value="Genomic_DNA"/>
</dbReference>